<dbReference type="PIRSF" id="PIRSF036625">
    <property type="entry name" value="GAF_ANTAR"/>
    <property type="match status" value="1"/>
</dbReference>
<feature type="domain" description="ANTAR" evidence="5">
    <location>
        <begin position="158"/>
        <end position="219"/>
    </location>
</feature>
<comment type="caution">
    <text evidence="6">The sequence shown here is derived from an EMBL/GenBank/DDBJ whole genome shotgun (WGS) entry which is preliminary data.</text>
</comment>
<protein>
    <submittedName>
        <fullName evidence="6">ANTAR domain-containing protein</fullName>
    </submittedName>
</protein>
<dbReference type="InterPro" id="IPR036388">
    <property type="entry name" value="WH-like_DNA-bd_sf"/>
</dbReference>
<evidence type="ECO:0000256" key="4">
    <source>
        <dbReference type="ARBA" id="ARBA00023163"/>
    </source>
</evidence>
<dbReference type="Pfam" id="PF13185">
    <property type="entry name" value="GAF_2"/>
    <property type="match status" value="1"/>
</dbReference>
<evidence type="ECO:0000313" key="6">
    <source>
        <dbReference type="EMBL" id="MFC7362489.1"/>
    </source>
</evidence>
<dbReference type="Gene3D" id="1.10.10.10">
    <property type="entry name" value="Winged helix-like DNA-binding domain superfamily/Winged helix DNA-binding domain"/>
    <property type="match status" value="1"/>
</dbReference>
<organism evidence="6 7">
    <name type="scientific">Nocardioides astragali</name>
    <dbReference type="NCBI Taxonomy" id="1776736"/>
    <lineage>
        <taxon>Bacteria</taxon>
        <taxon>Bacillati</taxon>
        <taxon>Actinomycetota</taxon>
        <taxon>Actinomycetes</taxon>
        <taxon>Propionibacteriales</taxon>
        <taxon>Nocardioidaceae</taxon>
        <taxon>Nocardioides</taxon>
    </lineage>
</organism>
<dbReference type="EMBL" id="JBHTCH010000025">
    <property type="protein sequence ID" value="MFC7362489.1"/>
    <property type="molecule type" value="Genomic_DNA"/>
</dbReference>
<evidence type="ECO:0000256" key="3">
    <source>
        <dbReference type="ARBA" id="ARBA00023015"/>
    </source>
</evidence>
<keyword evidence="2" id="KW-0418">Kinase</keyword>
<dbReference type="PROSITE" id="PS50921">
    <property type="entry name" value="ANTAR"/>
    <property type="match status" value="1"/>
</dbReference>
<dbReference type="SUPFAM" id="SSF52172">
    <property type="entry name" value="CheY-like"/>
    <property type="match status" value="1"/>
</dbReference>
<evidence type="ECO:0000256" key="1">
    <source>
        <dbReference type="ARBA" id="ARBA00022679"/>
    </source>
</evidence>
<dbReference type="InterPro" id="IPR011006">
    <property type="entry name" value="CheY-like_superfamily"/>
</dbReference>
<dbReference type="SMART" id="SM01012">
    <property type="entry name" value="ANTAR"/>
    <property type="match status" value="1"/>
</dbReference>
<reference evidence="7" key="1">
    <citation type="journal article" date="2019" name="Int. J. Syst. Evol. Microbiol.">
        <title>The Global Catalogue of Microorganisms (GCM) 10K type strain sequencing project: providing services to taxonomists for standard genome sequencing and annotation.</title>
        <authorList>
            <consortium name="The Broad Institute Genomics Platform"/>
            <consortium name="The Broad Institute Genome Sequencing Center for Infectious Disease"/>
            <person name="Wu L."/>
            <person name="Ma J."/>
        </authorList>
    </citation>
    <scope>NUCLEOTIDE SEQUENCE [LARGE SCALE GENOMIC DNA]</scope>
    <source>
        <strain evidence="7">FCH27</strain>
    </source>
</reference>
<dbReference type="InterPro" id="IPR012074">
    <property type="entry name" value="GAF_ANTAR"/>
</dbReference>
<dbReference type="Gene3D" id="3.30.450.40">
    <property type="match status" value="1"/>
</dbReference>
<accession>A0ABW2N5B6</accession>
<name>A0ABW2N5B6_9ACTN</name>
<keyword evidence="1" id="KW-0808">Transferase</keyword>
<dbReference type="Pfam" id="PF03861">
    <property type="entry name" value="ANTAR"/>
    <property type="match status" value="1"/>
</dbReference>
<dbReference type="InterPro" id="IPR005561">
    <property type="entry name" value="ANTAR"/>
</dbReference>
<proteinExistence type="predicted"/>
<gene>
    <name evidence="6" type="ORF">ACFQO6_19625</name>
</gene>
<sequence length="230" mass="25238">MIIGTHGVASYPRFEVAARDARRSMTVNARMLLCLLPDFDQVSITVVGDAGEISTLAQEGDLVADLDQLQYGLGEGPGIDSARNAYPVVAADIQRDDRWQRYVPAASELGLRSQVATPLRWHDDKPLGVLNIYSTTHSQVAFAAPVVAEVMAAQVVSALAALREIEHLHDELAERAVLGQAIGLVMAWLHDDADRASDYLRSVARQQQRTLTQVSEELVHTRRLPPVRPE</sequence>
<dbReference type="InterPro" id="IPR003018">
    <property type="entry name" value="GAF"/>
</dbReference>
<keyword evidence="4" id="KW-0804">Transcription</keyword>
<keyword evidence="3" id="KW-0805">Transcription regulation</keyword>
<evidence type="ECO:0000313" key="7">
    <source>
        <dbReference type="Proteomes" id="UP001596524"/>
    </source>
</evidence>
<dbReference type="SUPFAM" id="SSF55781">
    <property type="entry name" value="GAF domain-like"/>
    <property type="match status" value="1"/>
</dbReference>
<dbReference type="Proteomes" id="UP001596524">
    <property type="component" value="Unassembled WGS sequence"/>
</dbReference>
<evidence type="ECO:0000256" key="2">
    <source>
        <dbReference type="ARBA" id="ARBA00022777"/>
    </source>
</evidence>
<dbReference type="RefSeq" id="WP_255889087.1">
    <property type="nucleotide sequence ID" value="NZ_JAFMZM010000001.1"/>
</dbReference>
<evidence type="ECO:0000259" key="5">
    <source>
        <dbReference type="PROSITE" id="PS50921"/>
    </source>
</evidence>
<keyword evidence="7" id="KW-1185">Reference proteome</keyword>
<dbReference type="InterPro" id="IPR029016">
    <property type="entry name" value="GAF-like_dom_sf"/>
</dbReference>